<dbReference type="Proteomes" id="UP000016923">
    <property type="component" value="Unassembled WGS sequence"/>
</dbReference>
<dbReference type="AlphaFoldDB" id="S3CFJ1"/>
<reference evidence="2 3" key="1">
    <citation type="journal article" date="2013" name="BMC Genomics">
        <title>The genome and transcriptome of the pine saprophyte Ophiostoma piceae, and a comparison with the bark beetle-associated pine pathogen Grosmannia clavigera.</title>
        <authorList>
            <person name="Haridas S."/>
            <person name="Wang Y."/>
            <person name="Lim L."/>
            <person name="Massoumi Alamouti S."/>
            <person name="Jackman S."/>
            <person name="Docking R."/>
            <person name="Robertson G."/>
            <person name="Birol I."/>
            <person name="Bohlmann J."/>
            <person name="Breuil C."/>
        </authorList>
    </citation>
    <scope>NUCLEOTIDE SEQUENCE [LARGE SCALE GENOMIC DNA]</scope>
    <source>
        <strain evidence="2 3">UAMH 11346</strain>
    </source>
</reference>
<evidence type="ECO:0000256" key="1">
    <source>
        <dbReference type="SAM" id="MobiDB-lite"/>
    </source>
</evidence>
<proteinExistence type="predicted"/>
<dbReference type="HOGENOM" id="CLU_2146597_0_0_1"/>
<feature type="region of interest" description="Disordered" evidence="1">
    <location>
        <begin position="44"/>
        <end position="64"/>
    </location>
</feature>
<keyword evidence="3" id="KW-1185">Reference proteome</keyword>
<organism evidence="2 3">
    <name type="scientific">Ophiostoma piceae (strain UAMH 11346)</name>
    <name type="common">Sap stain fungus</name>
    <dbReference type="NCBI Taxonomy" id="1262450"/>
    <lineage>
        <taxon>Eukaryota</taxon>
        <taxon>Fungi</taxon>
        <taxon>Dikarya</taxon>
        <taxon>Ascomycota</taxon>
        <taxon>Pezizomycotina</taxon>
        <taxon>Sordariomycetes</taxon>
        <taxon>Sordariomycetidae</taxon>
        <taxon>Ophiostomatales</taxon>
        <taxon>Ophiostomataceae</taxon>
        <taxon>Ophiostoma</taxon>
    </lineage>
</organism>
<dbReference type="VEuPathDB" id="FungiDB:F503_03683"/>
<name>S3CFJ1_OPHP1</name>
<sequence length="112" mass="12011">MEMTEWHWSVGLECGQRTAANGSSWSLPPPAATQLAQRTASYALERPPSNQAPPTNSGRPNRFSARPFVALSRGLLIAVSPYPLIGGPPTAQHSATQRNGPLLQHTCARVPN</sequence>
<feature type="compositionally biased region" description="Polar residues" evidence="1">
    <location>
        <begin position="48"/>
        <end position="59"/>
    </location>
</feature>
<protein>
    <submittedName>
        <fullName evidence="2">Uncharacterized protein</fullName>
    </submittedName>
</protein>
<dbReference type="EMBL" id="KE148157">
    <property type="protein sequence ID" value="EPE05078.1"/>
    <property type="molecule type" value="Genomic_DNA"/>
</dbReference>
<accession>S3CFJ1</accession>
<gene>
    <name evidence="2" type="ORF">F503_03683</name>
</gene>
<evidence type="ECO:0000313" key="3">
    <source>
        <dbReference type="Proteomes" id="UP000016923"/>
    </source>
</evidence>
<evidence type="ECO:0000313" key="2">
    <source>
        <dbReference type="EMBL" id="EPE05078.1"/>
    </source>
</evidence>